<protein>
    <submittedName>
        <fullName evidence="1">Uncharacterized protein</fullName>
    </submittedName>
</protein>
<name>X0VJX1_9ZZZZ</name>
<dbReference type="EMBL" id="BARS01024902">
    <property type="protein sequence ID" value="GAG12808.1"/>
    <property type="molecule type" value="Genomic_DNA"/>
</dbReference>
<gene>
    <name evidence="1" type="ORF">S01H1_39458</name>
</gene>
<evidence type="ECO:0000313" key="1">
    <source>
        <dbReference type="EMBL" id="GAG12808.1"/>
    </source>
</evidence>
<dbReference type="Pfam" id="PF13562">
    <property type="entry name" value="NTP_transf_4"/>
    <property type="match status" value="1"/>
</dbReference>
<sequence>MRKIYVYENHEVLNLEPIVLTRPAFDLRCGAFTFLERIQKSFPDAEIELIVRDELKMVTQELYPELTINPTLVEEGLWILGNVLWLKYDIEKISKKDYQFYYNEGVLTAAYLRKDIGNNWLKMGGPIKDKILACPTISEIKSKVIKYLWDVVNLISEAIQADKEYFQSTNPKNKFLDGIHLINKNNIYIKSP</sequence>
<comment type="caution">
    <text evidence="1">The sequence shown here is derived from an EMBL/GenBank/DDBJ whole genome shotgun (WGS) entry which is preliminary data.</text>
</comment>
<dbReference type="AlphaFoldDB" id="X0VJX1"/>
<reference evidence="1" key="1">
    <citation type="journal article" date="2014" name="Front. Microbiol.">
        <title>High frequency of phylogenetically diverse reductive dehalogenase-homologous genes in deep subseafloor sedimentary metagenomes.</title>
        <authorList>
            <person name="Kawai M."/>
            <person name="Futagami T."/>
            <person name="Toyoda A."/>
            <person name="Takaki Y."/>
            <person name="Nishi S."/>
            <person name="Hori S."/>
            <person name="Arai W."/>
            <person name="Tsubouchi T."/>
            <person name="Morono Y."/>
            <person name="Uchiyama I."/>
            <person name="Ito T."/>
            <person name="Fujiyama A."/>
            <person name="Inagaki F."/>
            <person name="Takami H."/>
        </authorList>
    </citation>
    <scope>NUCLEOTIDE SEQUENCE</scope>
    <source>
        <strain evidence="1">Expedition CK06-06</strain>
    </source>
</reference>
<dbReference type="InterPro" id="IPR023917">
    <property type="entry name" value="Bifunctiontional_GlmU_bac-type"/>
</dbReference>
<accession>X0VJX1</accession>
<feature type="non-terminal residue" evidence="1">
    <location>
        <position position="192"/>
    </location>
</feature>
<proteinExistence type="predicted"/>
<organism evidence="1">
    <name type="scientific">marine sediment metagenome</name>
    <dbReference type="NCBI Taxonomy" id="412755"/>
    <lineage>
        <taxon>unclassified sequences</taxon>
        <taxon>metagenomes</taxon>
        <taxon>ecological metagenomes</taxon>
    </lineage>
</organism>